<dbReference type="GO" id="GO:0008289">
    <property type="term" value="F:lipid binding"/>
    <property type="evidence" value="ECO:0007669"/>
    <property type="project" value="UniProtKB-KW"/>
</dbReference>
<dbReference type="SUPFAM" id="SSF56112">
    <property type="entry name" value="Protein kinase-like (PK-like)"/>
    <property type="match status" value="1"/>
</dbReference>
<dbReference type="Gene3D" id="3.30.310.80">
    <property type="entry name" value="Kinase associated domain 1, KA1"/>
    <property type="match status" value="1"/>
</dbReference>
<evidence type="ECO:0000256" key="15">
    <source>
        <dbReference type="PROSITE-ProRule" id="PRU10141"/>
    </source>
</evidence>
<dbReference type="InterPro" id="IPR000719">
    <property type="entry name" value="Prot_kinase_dom"/>
</dbReference>
<feature type="binding site" evidence="15">
    <location>
        <position position="143"/>
    </location>
    <ligand>
        <name>ATP</name>
        <dbReference type="ChEBI" id="CHEBI:30616"/>
    </ligand>
</feature>
<dbReference type="InterPro" id="IPR048637">
    <property type="entry name" value="MELK_UBA"/>
</dbReference>
<dbReference type="SMART" id="SM00220">
    <property type="entry name" value="S_TKc"/>
    <property type="match status" value="1"/>
</dbReference>
<dbReference type="Proteomes" id="UP000492821">
    <property type="component" value="Unassembled WGS sequence"/>
</dbReference>
<keyword evidence="17" id="KW-0812">Transmembrane</keyword>
<keyword evidence="4" id="KW-1003">Cell membrane</keyword>
<dbReference type="FunFam" id="1.10.510.10:FF:000271">
    <property type="entry name" value="Non-specific serine/threonine protein kinase"/>
    <property type="match status" value="1"/>
</dbReference>
<accession>A0A7E4VZ25</accession>
<reference evidence="21" key="2">
    <citation type="submission" date="2020-10" db="UniProtKB">
        <authorList>
            <consortium name="WormBaseParasite"/>
        </authorList>
    </citation>
    <scope>IDENTIFICATION</scope>
</reference>
<dbReference type="PANTHER" id="PTHR24346:SF30">
    <property type="entry name" value="MATERNAL EMBRYONIC LEUCINE ZIPPER KINASE"/>
    <property type="match status" value="1"/>
</dbReference>
<feature type="compositionally biased region" description="Polar residues" evidence="16">
    <location>
        <begin position="11"/>
        <end position="25"/>
    </location>
</feature>
<evidence type="ECO:0000256" key="11">
    <source>
        <dbReference type="ARBA" id="ARBA00023136"/>
    </source>
</evidence>
<comment type="similarity">
    <text evidence="2">Belongs to the protein kinase superfamily. CAMK Ser/Thr protein kinase family. SNF1 subfamily.</text>
</comment>
<comment type="subcellular location">
    <subcellularLocation>
        <location evidence="1">Cell membrane</location>
        <topology evidence="1">Peripheral membrane protein</topology>
    </subcellularLocation>
</comment>
<organism evidence="20 21">
    <name type="scientific">Panagrellus redivivus</name>
    <name type="common">Microworm</name>
    <dbReference type="NCBI Taxonomy" id="6233"/>
    <lineage>
        <taxon>Eukaryota</taxon>
        <taxon>Metazoa</taxon>
        <taxon>Ecdysozoa</taxon>
        <taxon>Nematoda</taxon>
        <taxon>Chromadorea</taxon>
        <taxon>Rhabditida</taxon>
        <taxon>Tylenchina</taxon>
        <taxon>Panagrolaimomorpha</taxon>
        <taxon>Panagrolaimoidea</taxon>
        <taxon>Panagrolaimidae</taxon>
        <taxon>Panagrellus</taxon>
    </lineage>
</organism>
<evidence type="ECO:0000256" key="8">
    <source>
        <dbReference type="ARBA" id="ARBA00022777"/>
    </source>
</evidence>
<evidence type="ECO:0000256" key="10">
    <source>
        <dbReference type="ARBA" id="ARBA00023121"/>
    </source>
</evidence>
<evidence type="ECO:0000256" key="16">
    <source>
        <dbReference type="SAM" id="MobiDB-lite"/>
    </source>
</evidence>
<keyword evidence="10" id="KW-0446">Lipid-binding</keyword>
<dbReference type="CDD" id="cd14341">
    <property type="entry name" value="UBA_MELK"/>
    <property type="match status" value="1"/>
</dbReference>
<dbReference type="PROSITE" id="PS00107">
    <property type="entry name" value="PROTEIN_KINASE_ATP"/>
    <property type="match status" value="1"/>
</dbReference>
<dbReference type="PROSITE" id="PS00108">
    <property type="entry name" value="PROTEIN_KINASE_ST"/>
    <property type="match status" value="1"/>
</dbReference>
<dbReference type="SUPFAM" id="SSF103243">
    <property type="entry name" value="KA1-like"/>
    <property type="match status" value="1"/>
</dbReference>
<sequence length="758" mass="85583">MTMKRRISAAGGQQRTHSLTQPVAQQTNTVCTHSACILSRQEQRRGKVPFRRTRRVKTTDEQANRGRLIWRSFSVHFYLFIPRLVFVQVLLLPGKVSTMSGTKDLDAEFLNGQYYVHSELGCGGFGKVKLATHSLTGDNVAIKIIDKKAVGADLFRVKTELDVLKTMSHQHICRMYQYFETDTKCYIVMEYCNGGEMFDYIVRKDRLDEGEARFFFRQLLEAMAYAHSVGICHRDLKPENLMLTASLTLKVIDFGLSSRPSKGLAAPLQTCCGSPAYAAPEIIEITKLQHNTYYGHEVDIWSMGVLLYVLLCGVLPFEDESLPKLYKKIRSGVYYEPDYLSPLSKDILRAMLQVNPRHRISMKDLLEHKWILKAGPVKWKSNYDKDTIDNEVALEMAFYHGISTSRMTQSLKQWKYDYSTATYLILEKKKENKQSFALPMYRATNQNFGEQLNVTNSPTLHKSLENDLDRIDLGDNNAFEAISDTSTGAVACGSPSQFVRGPRTSRPSRDVTHTPILSARHKARQTGGRDCNFTENKENYASLRARGPVRTDNERIFDAGFMTPRRPGVPIMGSNFKRAHSAERTQPKRSETTNSTPEPTPSETSDAKIEGTPTSRRSRESRKAHLPRRVFTSLERSGAKLKNLLTPKKLNTNRDLPASINLKSDARVANISVTSSDDCVKVREALIRVLLEQNVSVTADKWTISGKKSCPGKSDTVIELEVVWLETLNLVGVRRRRLTGDALTYKKVCEQVLALAGL</sequence>
<dbReference type="GO" id="GO:0035556">
    <property type="term" value="P:intracellular signal transduction"/>
    <property type="evidence" value="ECO:0007669"/>
    <property type="project" value="TreeGrafter"/>
</dbReference>
<dbReference type="GO" id="GO:0004674">
    <property type="term" value="F:protein serine/threonine kinase activity"/>
    <property type="evidence" value="ECO:0007669"/>
    <property type="project" value="UniProtKB-KW"/>
</dbReference>
<dbReference type="InterPro" id="IPR001772">
    <property type="entry name" value="KA1_dom"/>
</dbReference>
<evidence type="ECO:0000256" key="1">
    <source>
        <dbReference type="ARBA" id="ARBA00004202"/>
    </source>
</evidence>
<dbReference type="PROSITE" id="PS50032">
    <property type="entry name" value="KA1"/>
    <property type="match status" value="1"/>
</dbReference>
<comment type="catalytic activity">
    <reaction evidence="13">
        <text>L-threonyl-[protein] + ATP = O-phospho-L-threonyl-[protein] + ADP + H(+)</text>
        <dbReference type="Rhea" id="RHEA:46608"/>
        <dbReference type="Rhea" id="RHEA-COMP:11060"/>
        <dbReference type="Rhea" id="RHEA-COMP:11605"/>
        <dbReference type="ChEBI" id="CHEBI:15378"/>
        <dbReference type="ChEBI" id="CHEBI:30013"/>
        <dbReference type="ChEBI" id="CHEBI:30616"/>
        <dbReference type="ChEBI" id="CHEBI:61977"/>
        <dbReference type="ChEBI" id="CHEBI:456216"/>
        <dbReference type="EC" id="2.7.11.1"/>
    </reaction>
</comment>
<evidence type="ECO:0000256" key="6">
    <source>
        <dbReference type="ARBA" id="ARBA00022679"/>
    </source>
</evidence>
<dbReference type="Gene3D" id="1.10.510.10">
    <property type="entry name" value="Transferase(Phosphotransferase) domain 1"/>
    <property type="match status" value="1"/>
</dbReference>
<dbReference type="InterPro" id="IPR008271">
    <property type="entry name" value="Ser/Thr_kinase_AS"/>
</dbReference>
<dbReference type="Pfam" id="PF21594">
    <property type="entry name" value="UBA_MELK"/>
    <property type="match status" value="1"/>
</dbReference>
<dbReference type="AlphaFoldDB" id="A0A7E4VZ25"/>
<evidence type="ECO:0000256" key="4">
    <source>
        <dbReference type="ARBA" id="ARBA00022475"/>
    </source>
</evidence>
<dbReference type="Pfam" id="PF00069">
    <property type="entry name" value="Pkinase"/>
    <property type="match status" value="1"/>
</dbReference>
<evidence type="ECO:0000259" key="19">
    <source>
        <dbReference type="PROSITE" id="PS50032"/>
    </source>
</evidence>
<evidence type="ECO:0000313" key="20">
    <source>
        <dbReference type="Proteomes" id="UP000492821"/>
    </source>
</evidence>
<evidence type="ECO:0000256" key="17">
    <source>
        <dbReference type="SAM" id="Phobius"/>
    </source>
</evidence>
<evidence type="ECO:0000256" key="5">
    <source>
        <dbReference type="ARBA" id="ARBA00022527"/>
    </source>
</evidence>
<evidence type="ECO:0000256" key="12">
    <source>
        <dbReference type="ARBA" id="ARBA00023306"/>
    </source>
</evidence>
<evidence type="ECO:0000256" key="14">
    <source>
        <dbReference type="ARBA" id="ARBA00048679"/>
    </source>
</evidence>
<keyword evidence="5" id="KW-0723">Serine/threonine-protein kinase</keyword>
<evidence type="ECO:0000256" key="2">
    <source>
        <dbReference type="ARBA" id="ARBA00006234"/>
    </source>
</evidence>
<keyword evidence="9 15" id="KW-0067">ATP-binding</keyword>
<comment type="catalytic activity">
    <reaction evidence="14">
        <text>L-seryl-[protein] + ATP = O-phospho-L-seryl-[protein] + ADP + H(+)</text>
        <dbReference type="Rhea" id="RHEA:17989"/>
        <dbReference type="Rhea" id="RHEA-COMP:9863"/>
        <dbReference type="Rhea" id="RHEA-COMP:11604"/>
        <dbReference type="ChEBI" id="CHEBI:15378"/>
        <dbReference type="ChEBI" id="CHEBI:29999"/>
        <dbReference type="ChEBI" id="CHEBI:30616"/>
        <dbReference type="ChEBI" id="CHEBI:83421"/>
        <dbReference type="ChEBI" id="CHEBI:456216"/>
        <dbReference type="EC" id="2.7.11.1"/>
    </reaction>
</comment>
<feature type="region of interest" description="Disordered" evidence="16">
    <location>
        <begin position="493"/>
        <end position="534"/>
    </location>
</feature>
<feature type="region of interest" description="Disordered" evidence="16">
    <location>
        <begin position="560"/>
        <end position="632"/>
    </location>
</feature>
<evidence type="ECO:0000256" key="9">
    <source>
        <dbReference type="ARBA" id="ARBA00022840"/>
    </source>
</evidence>
<keyword evidence="17" id="KW-1133">Transmembrane helix</keyword>
<dbReference type="WBParaSite" id="Pan_g5000.t1">
    <property type="protein sequence ID" value="Pan_g5000.t1"/>
    <property type="gene ID" value="Pan_g5000"/>
</dbReference>
<dbReference type="Pfam" id="PF02149">
    <property type="entry name" value="KA1"/>
    <property type="match status" value="1"/>
</dbReference>
<keyword evidence="20" id="KW-1185">Reference proteome</keyword>
<dbReference type="InterPro" id="IPR028375">
    <property type="entry name" value="KA1/Ssp2_C"/>
</dbReference>
<dbReference type="PANTHER" id="PTHR24346">
    <property type="entry name" value="MAP/MICROTUBULE AFFINITY-REGULATING KINASE"/>
    <property type="match status" value="1"/>
</dbReference>
<evidence type="ECO:0000256" key="13">
    <source>
        <dbReference type="ARBA" id="ARBA00047899"/>
    </source>
</evidence>
<feature type="domain" description="KA1" evidence="19">
    <location>
        <begin position="709"/>
        <end position="758"/>
    </location>
</feature>
<feature type="compositionally biased region" description="Basic and acidic residues" evidence="16">
    <location>
        <begin position="580"/>
        <end position="591"/>
    </location>
</feature>
<evidence type="ECO:0000256" key="7">
    <source>
        <dbReference type="ARBA" id="ARBA00022741"/>
    </source>
</evidence>
<dbReference type="InterPro" id="IPR011009">
    <property type="entry name" value="Kinase-like_dom_sf"/>
</dbReference>
<evidence type="ECO:0000313" key="21">
    <source>
        <dbReference type="WBParaSite" id="Pan_g5000.t1"/>
    </source>
</evidence>
<dbReference type="GO" id="GO:0005886">
    <property type="term" value="C:plasma membrane"/>
    <property type="evidence" value="ECO:0007669"/>
    <property type="project" value="UniProtKB-SubCell"/>
</dbReference>
<keyword evidence="12" id="KW-0131">Cell cycle</keyword>
<dbReference type="InterPro" id="IPR017441">
    <property type="entry name" value="Protein_kinase_ATP_BS"/>
</dbReference>
<keyword evidence="8" id="KW-0418">Kinase</keyword>
<keyword evidence="11 17" id="KW-0472">Membrane</keyword>
<protein>
    <recommendedName>
        <fullName evidence="3">non-specific serine/threonine protein kinase</fullName>
        <ecNumber evidence="3">2.7.11.1</ecNumber>
    </recommendedName>
</protein>
<name>A0A7E4VZ25_PANRE</name>
<dbReference type="FunFam" id="3.30.200.20:FF:000003">
    <property type="entry name" value="Non-specific serine/threonine protein kinase"/>
    <property type="match status" value="1"/>
</dbReference>
<dbReference type="GO" id="GO:0005737">
    <property type="term" value="C:cytoplasm"/>
    <property type="evidence" value="ECO:0007669"/>
    <property type="project" value="TreeGrafter"/>
</dbReference>
<feature type="transmembrane region" description="Helical" evidence="17">
    <location>
        <begin position="75"/>
        <end position="94"/>
    </location>
</feature>
<proteinExistence type="inferred from homology"/>
<reference evidence="20" key="1">
    <citation type="journal article" date="2013" name="Genetics">
        <title>The draft genome and transcriptome of Panagrellus redivivus are shaped by the harsh demands of a free-living lifestyle.</title>
        <authorList>
            <person name="Srinivasan J."/>
            <person name="Dillman A.R."/>
            <person name="Macchietto M.G."/>
            <person name="Heikkinen L."/>
            <person name="Lakso M."/>
            <person name="Fracchia K.M."/>
            <person name="Antoshechkin I."/>
            <person name="Mortazavi A."/>
            <person name="Wong G."/>
            <person name="Sternberg P.W."/>
        </authorList>
    </citation>
    <scope>NUCLEOTIDE SEQUENCE [LARGE SCALE GENOMIC DNA]</scope>
    <source>
        <strain evidence="20">MT8872</strain>
    </source>
</reference>
<evidence type="ECO:0000259" key="18">
    <source>
        <dbReference type="PROSITE" id="PS50011"/>
    </source>
</evidence>
<evidence type="ECO:0000256" key="3">
    <source>
        <dbReference type="ARBA" id="ARBA00012513"/>
    </source>
</evidence>
<dbReference type="GO" id="GO:0005524">
    <property type="term" value="F:ATP binding"/>
    <property type="evidence" value="ECO:0007669"/>
    <property type="project" value="UniProtKB-UniRule"/>
</dbReference>
<feature type="region of interest" description="Disordered" evidence="16">
    <location>
        <begin position="1"/>
        <end position="25"/>
    </location>
</feature>
<dbReference type="PROSITE" id="PS50011">
    <property type="entry name" value="PROTEIN_KINASE_DOM"/>
    <property type="match status" value="1"/>
</dbReference>
<keyword evidence="6" id="KW-0808">Transferase</keyword>
<feature type="domain" description="Protein kinase" evidence="18">
    <location>
        <begin position="114"/>
        <end position="371"/>
    </location>
</feature>
<feature type="compositionally biased region" description="Low complexity" evidence="16">
    <location>
        <begin position="592"/>
        <end position="604"/>
    </location>
</feature>
<dbReference type="EC" id="2.7.11.1" evidence="3"/>
<keyword evidence="7 15" id="KW-0547">Nucleotide-binding</keyword>